<dbReference type="InterPro" id="IPR035068">
    <property type="entry name" value="TldD/PmbA_N"/>
</dbReference>
<evidence type="ECO:0000259" key="5">
    <source>
        <dbReference type="Pfam" id="PF19290"/>
    </source>
</evidence>
<evidence type="ECO:0000259" key="4">
    <source>
        <dbReference type="Pfam" id="PF19289"/>
    </source>
</evidence>
<dbReference type="PANTHER" id="PTHR43666">
    <property type="entry name" value="TLDD PROTEIN"/>
    <property type="match status" value="1"/>
</dbReference>
<organism evidence="6 7">
    <name type="scientific">Spirosoma agri</name>
    <dbReference type="NCBI Taxonomy" id="1987381"/>
    <lineage>
        <taxon>Bacteria</taxon>
        <taxon>Pseudomonadati</taxon>
        <taxon>Bacteroidota</taxon>
        <taxon>Cytophagia</taxon>
        <taxon>Cytophagales</taxon>
        <taxon>Cytophagaceae</taxon>
        <taxon>Spirosoma</taxon>
    </lineage>
</organism>
<dbReference type="Pfam" id="PF01523">
    <property type="entry name" value="PmbA_TldD_1st"/>
    <property type="match status" value="1"/>
</dbReference>
<dbReference type="Gene3D" id="3.30.2290.10">
    <property type="entry name" value="PmbA/TldD superfamily"/>
    <property type="match status" value="1"/>
</dbReference>
<evidence type="ECO:0000313" key="6">
    <source>
        <dbReference type="EMBL" id="NEU67874.1"/>
    </source>
</evidence>
<reference evidence="6 7" key="1">
    <citation type="submission" date="2020-02" db="EMBL/GenBank/DDBJ databases">
        <title>Draft genome sequence of two Spirosoma agri KCTC 52727 and Spirosoma terrae KCTC 52035.</title>
        <authorList>
            <person name="Rojas J."/>
            <person name="Ambika Manirajan B."/>
            <person name="Ratering S."/>
            <person name="Suarez C."/>
            <person name="Schnell S."/>
        </authorList>
    </citation>
    <scope>NUCLEOTIDE SEQUENCE [LARGE SCALE GENOMIC DNA]</scope>
    <source>
        <strain evidence="6 7">KCTC 52727</strain>
    </source>
</reference>
<protein>
    <submittedName>
        <fullName evidence="6">TldD/PmbA family protein</fullName>
    </submittedName>
</protein>
<feature type="domain" description="Metalloprotease TldD/E N-terminal" evidence="3">
    <location>
        <begin position="35"/>
        <end position="89"/>
    </location>
</feature>
<dbReference type="AlphaFoldDB" id="A0A6M0II54"/>
<dbReference type="InterPro" id="IPR002510">
    <property type="entry name" value="Metalloprtase-TldD/E_N"/>
</dbReference>
<accession>A0A6M0II54</accession>
<evidence type="ECO:0000256" key="2">
    <source>
        <dbReference type="SAM" id="MobiDB-lite"/>
    </source>
</evidence>
<dbReference type="SUPFAM" id="SSF111283">
    <property type="entry name" value="Putative modulator of DNA gyrase, PmbA/TldD"/>
    <property type="match status" value="1"/>
</dbReference>
<proteinExistence type="inferred from homology"/>
<dbReference type="InterPro" id="IPR045569">
    <property type="entry name" value="Metalloprtase-TldD/E_C"/>
</dbReference>
<dbReference type="InterPro" id="IPR036059">
    <property type="entry name" value="TldD/PmbA_sf"/>
</dbReference>
<dbReference type="Proteomes" id="UP000477386">
    <property type="component" value="Unassembled WGS sequence"/>
</dbReference>
<dbReference type="PANTHER" id="PTHR43666:SF1">
    <property type="entry name" value="CONSERVED PROTEIN"/>
    <property type="match status" value="1"/>
</dbReference>
<evidence type="ECO:0000259" key="3">
    <source>
        <dbReference type="Pfam" id="PF01523"/>
    </source>
</evidence>
<gene>
    <name evidence="6" type="ORF">GK091_13365</name>
</gene>
<evidence type="ECO:0000313" key="7">
    <source>
        <dbReference type="Proteomes" id="UP000477386"/>
    </source>
</evidence>
<feature type="domain" description="Metalloprotease TldD/E central" evidence="5">
    <location>
        <begin position="140"/>
        <end position="214"/>
    </location>
</feature>
<dbReference type="Pfam" id="PF19289">
    <property type="entry name" value="PmbA_TldD_3rd"/>
    <property type="match status" value="1"/>
</dbReference>
<feature type="compositionally biased region" description="Gly residues" evidence="2">
    <location>
        <begin position="296"/>
        <end position="313"/>
    </location>
</feature>
<dbReference type="EMBL" id="JAAGNZ010000001">
    <property type="protein sequence ID" value="NEU67874.1"/>
    <property type="molecule type" value="Genomic_DNA"/>
</dbReference>
<dbReference type="Pfam" id="PF19290">
    <property type="entry name" value="PmbA_TldD_2nd"/>
    <property type="match status" value="1"/>
</dbReference>
<feature type="region of interest" description="Disordered" evidence="2">
    <location>
        <begin position="284"/>
        <end position="316"/>
    </location>
</feature>
<comment type="caution">
    <text evidence="6">The sequence shown here is derived from an EMBL/GenBank/DDBJ whole genome shotgun (WGS) entry which is preliminary data.</text>
</comment>
<dbReference type="RefSeq" id="WP_164038708.1">
    <property type="nucleotide sequence ID" value="NZ_JAAGNZ010000001.1"/>
</dbReference>
<dbReference type="GO" id="GO:0006508">
    <property type="term" value="P:proteolysis"/>
    <property type="evidence" value="ECO:0007669"/>
    <property type="project" value="InterPro"/>
</dbReference>
<comment type="similarity">
    <text evidence="1">Belongs to the peptidase U62 family.</text>
</comment>
<dbReference type="GO" id="GO:0008237">
    <property type="term" value="F:metallopeptidase activity"/>
    <property type="evidence" value="ECO:0007669"/>
    <property type="project" value="InterPro"/>
</dbReference>
<feature type="domain" description="Metalloprotease TldD/E C-terminal" evidence="4">
    <location>
        <begin position="222"/>
        <end position="451"/>
    </location>
</feature>
<sequence length="457" mass="49334">MAILTKDEAKKIIDKVLSYSKADEMSANLSGGRLGNIRYARSAVSTSGESTNLSLAVTAVFGKRTGTATVNEFDDASLEKTVRRAEEVARLAPENPEYVPMLGPQTYLAVEPYAESTAKMNPDFRAQATFDSIDPCRKKNLSAAGYMEDSTRFTAIGNTKGLSAYNRETSVEFSVTVRTADGLGSGYATRDVTDVSKLNTKDATEIAIQKALASTTARALEPGKYTVILEPAALLANVDASLLAAMMGSLDARSAEEGRSFLSKKGGGTRLGEKLFDERVTIYSDPTNPEVPASPFGGGGGGGGQGRFNGGSDGRPQEKVTWIEKGVVKNLSYSRYWAEKKGVKAIPPPANFIMEGGTQSLADMIKSTEKGILVTRFWYIRPVDPQTLLYTGLTRDGTFYIENGQIKFPVKNFRFNESPIIMLNNIEALGKPVRMGGNLVPPLKIRDFTFTSLSDAV</sequence>
<dbReference type="InterPro" id="IPR045570">
    <property type="entry name" value="Metalloprtase-TldD/E_cen_dom"/>
</dbReference>
<evidence type="ECO:0000256" key="1">
    <source>
        <dbReference type="ARBA" id="ARBA00005836"/>
    </source>
</evidence>
<keyword evidence="7" id="KW-1185">Reference proteome</keyword>
<name>A0A6M0II54_9BACT</name>